<dbReference type="AlphaFoldDB" id="C9RCA7"/>
<organism evidence="1 2">
    <name type="scientific">Ammonifex degensii (strain DSM 10501 / KC4)</name>
    <dbReference type="NCBI Taxonomy" id="429009"/>
    <lineage>
        <taxon>Bacteria</taxon>
        <taxon>Bacillati</taxon>
        <taxon>Bacillota</taxon>
        <taxon>Clostridia</taxon>
        <taxon>Thermoanaerobacterales</taxon>
        <taxon>Thermoanaerobacteraceae</taxon>
        <taxon>Ammonifex</taxon>
    </lineage>
</organism>
<protein>
    <recommendedName>
        <fullName evidence="3">LOB domain-containing protein</fullName>
    </recommendedName>
</protein>
<dbReference type="HOGENOM" id="CLU_2840021_0_0_9"/>
<proteinExistence type="predicted"/>
<accession>C9RCA7</accession>
<dbReference type="STRING" id="429009.Adeg_0738"/>
<dbReference type="KEGG" id="adg:Adeg_0738"/>
<sequence length="65" mass="7489">MNSTRAGTETYCPFRDNTCLKDCALRFAYPDRPVSLCAFHAMAIMLYNIQVKLVEIEDTVKRSLR</sequence>
<keyword evidence="2" id="KW-1185">Reference proteome</keyword>
<evidence type="ECO:0000313" key="1">
    <source>
        <dbReference type="EMBL" id="ACX51884.1"/>
    </source>
</evidence>
<dbReference type="EMBL" id="CP001785">
    <property type="protein sequence ID" value="ACX51884.1"/>
    <property type="molecule type" value="Genomic_DNA"/>
</dbReference>
<reference evidence="1 2" key="1">
    <citation type="submission" date="2009-10" db="EMBL/GenBank/DDBJ databases">
        <title>Complete sequence of chromosome of Ammonifex degensii KC4.</title>
        <authorList>
            <consortium name="US DOE Joint Genome Institute"/>
            <person name="Kerfeld C."/>
            <person name="Goodner B."/>
            <person name="Huber H."/>
            <person name="Stetter K."/>
            <person name="Lucas S."/>
            <person name="Copeland A."/>
            <person name="Lapidus A."/>
            <person name="Glavina del Rio T."/>
            <person name="Dalin E."/>
            <person name="Tice H."/>
            <person name="Bruce D."/>
            <person name="Goodwin L."/>
            <person name="Pitluck S."/>
            <person name="Saunders E."/>
            <person name="Brettin T."/>
            <person name="Detter J.C."/>
            <person name="Han C."/>
            <person name="Larimer F."/>
            <person name="Land M."/>
            <person name="Hauser L."/>
            <person name="Kyrpides N."/>
            <person name="Ovchinnikova G."/>
            <person name="Richardson P."/>
        </authorList>
    </citation>
    <scope>NUCLEOTIDE SEQUENCE [LARGE SCALE GENOMIC DNA]</scope>
    <source>
        <strain evidence="2">DSM 10501 / KC4</strain>
    </source>
</reference>
<name>C9RCA7_AMMDK</name>
<dbReference type="Proteomes" id="UP000002620">
    <property type="component" value="Chromosome"/>
</dbReference>
<gene>
    <name evidence="1" type="ordered locus">Adeg_0738</name>
</gene>
<evidence type="ECO:0008006" key="3">
    <source>
        <dbReference type="Google" id="ProtNLM"/>
    </source>
</evidence>
<evidence type="ECO:0000313" key="2">
    <source>
        <dbReference type="Proteomes" id="UP000002620"/>
    </source>
</evidence>